<dbReference type="AlphaFoldDB" id="M1XU51"/>
<keyword evidence="1" id="KW-0472">Membrane</keyword>
<protein>
    <recommendedName>
        <fullName evidence="4">Yip1 domain-containing protein</fullName>
    </recommendedName>
</protein>
<feature type="transmembrane region" description="Helical" evidence="1">
    <location>
        <begin position="244"/>
        <end position="268"/>
    </location>
</feature>
<dbReference type="EMBL" id="HF582854">
    <property type="protein sequence ID" value="CCQ38055.1"/>
    <property type="molecule type" value="Genomic_DNA"/>
</dbReference>
<sequence length="276" mass="30209">MLWGAETILYRVADAVFRPSEFVRAKAAIYSTSRWSTAQYTTQLSVVWVLNVVLYALPLTVTGVGFTSQRSAPAVFVEYTTPLFQSPDSIWQFIFAFGRNSVFFTVASVIILTSFHMAVLITKESRGLMQSFHTVVYTTSAYLAGIFGLLMYLSTTDGLVQTREIVLRLQANAFQAVLDIIGLGIIGIEFSLPASAGPGPIVFQDLSAMGTVLFAMLCLLMIYFLYSVYLGARLNHRMDRVSSVIVVAGILVSPIIYIAGSAAVTIFINTYAGQVI</sequence>
<keyword evidence="1" id="KW-1133">Transmembrane helix</keyword>
<accession>M1XU51</accession>
<reference evidence="2 3" key="1">
    <citation type="journal article" date="2013" name="Genome Announc.">
        <title>Genome of the haloarchaeon Natronomonas moolapensis, a neutrophilic member of a previously haloalkaliphilic genus.</title>
        <authorList>
            <person name="Dyall-Smith M.L."/>
            <person name="Pfeiffer F."/>
            <person name="Oberwinkler T."/>
            <person name="Klee K."/>
            <person name="Rampp M."/>
            <person name="Palm P."/>
            <person name="Gross K."/>
            <person name="Schuster S.C."/>
            <person name="Oesterhelt D."/>
        </authorList>
    </citation>
    <scope>NUCLEOTIDE SEQUENCE [LARGE SCALE GENOMIC DNA]</scope>
    <source>
        <strain evidence="3">DSM 18674 / JCM 14361 / 8.8.11</strain>
    </source>
</reference>
<feature type="transmembrane region" description="Helical" evidence="1">
    <location>
        <begin position="165"/>
        <end position="188"/>
    </location>
</feature>
<organism evidence="2 3">
    <name type="scientific">Natronomonas moolapensis (strain DSM 18674 / CECT 7526 / JCM 14361 / 8.8.11)</name>
    <dbReference type="NCBI Taxonomy" id="268739"/>
    <lineage>
        <taxon>Archaea</taxon>
        <taxon>Methanobacteriati</taxon>
        <taxon>Methanobacteriota</taxon>
        <taxon>Stenosarchaea group</taxon>
        <taxon>Halobacteria</taxon>
        <taxon>Halobacteriales</taxon>
        <taxon>Natronomonadaceae</taxon>
        <taxon>Natronomonas</taxon>
    </lineage>
</organism>
<evidence type="ECO:0008006" key="4">
    <source>
        <dbReference type="Google" id="ProtNLM"/>
    </source>
</evidence>
<feature type="transmembrane region" description="Helical" evidence="1">
    <location>
        <begin position="134"/>
        <end position="153"/>
    </location>
</feature>
<feature type="transmembrane region" description="Helical" evidence="1">
    <location>
        <begin position="45"/>
        <end position="66"/>
    </location>
</feature>
<name>M1XU51_NATM8</name>
<dbReference type="eggNOG" id="arCOG12104">
    <property type="taxonomic scope" value="Archaea"/>
</dbReference>
<evidence type="ECO:0000313" key="3">
    <source>
        <dbReference type="Proteomes" id="UP000011867"/>
    </source>
</evidence>
<proteinExistence type="predicted"/>
<evidence type="ECO:0000313" key="2">
    <source>
        <dbReference type="EMBL" id="CCQ38055.1"/>
    </source>
</evidence>
<feature type="transmembrane region" description="Helical" evidence="1">
    <location>
        <begin position="208"/>
        <end position="232"/>
    </location>
</feature>
<keyword evidence="3" id="KW-1185">Reference proteome</keyword>
<dbReference type="Proteomes" id="UP000011867">
    <property type="component" value="Chromosome"/>
</dbReference>
<feature type="transmembrane region" description="Helical" evidence="1">
    <location>
        <begin position="102"/>
        <end position="122"/>
    </location>
</feature>
<dbReference type="HOGENOM" id="CLU_1006915_0_0_2"/>
<dbReference type="KEGG" id="nmo:Nmlp_3945"/>
<gene>
    <name evidence="2" type="ordered locus">Nmlp_3945</name>
</gene>
<keyword evidence="1" id="KW-0812">Transmembrane</keyword>
<evidence type="ECO:0000256" key="1">
    <source>
        <dbReference type="SAM" id="Phobius"/>
    </source>
</evidence>
<dbReference type="STRING" id="268739.Nmlp_3945"/>